<evidence type="ECO:0000313" key="3">
    <source>
        <dbReference type="Proteomes" id="UP001150062"/>
    </source>
</evidence>
<dbReference type="Proteomes" id="UP001150062">
    <property type="component" value="Unassembled WGS sequence"/>
</dbReference>
<proteinExistence type="predicted"/>
<keyword evidence="3" id="KW-1185">Reference proteome</keyword>
<feature type="compositionally biased region" description="Acidic residues" evidence="1">
    <location>
        <begin position="446"/>
        <end position="461"/>
    </location>
</feature>
<feature type="compositionally biased region" description="Basic residues" evidence="1">
    <location>
        <begin position="396"/>
        <end position="415"/>
    </location>
</feature>
<dbReference type="Gene3D" id="2.130.10.10">
    <property type="entry name" value="YVTN repeat-like/Quinoprotein amine dehydrogenase"/>
    <property type="match status" value="2"/>
</dbReference>
<dbReference type="Pfam" id="PF00400">
    <property type="entry name" value="WD40"/>
    <property type="match status" value="1"/>
</dbReference>
<dbReference type="InterPro" id="IPR036322">
    <property type="entry name" value="WD40_repeat_dom_sf"/>
</dbReference>
<comment type="caution">
    <text evidence="2">The sequence shown here is derived from an EMBL/GenBank/DDBJ whole genome shotgun (WGS) entry which is preliminary data.</text>
</comment>
<feature type="region of interest" description="Disordered" evidence="1">
    <location>
        <begin position="137"/>
        <end position="216"/>
    </location>
</feature>
<gene>
    <name evidence="2" type="ORF">M0813_18163</name>
</gene>
<dbReference type="EMBL" id="JAOAOG010000119">
    <property type="protein sequence ID" value="KAJ6248060.1"/>
    <property type="molecule type" value="Genomic_DNA"/>
</dbReference>
<dbReference type="InterPro" id="IPR001680">
    <property type="entry name" value="WD40_rpt"/>
</dbReference>
<dbReference type="InterPro" id="IPR045139">
    <property type="entry name" value="Aladin"/>
</dbReference>
<evidence type="ECO:0000313" key="2">
    <source>
        <dbReference type="EMBL" id="KAJ6248060.1"/>
    </source>
</evidence>
<dbReference type="PANTHER" id="PTHR14494:SF0">
    <property type="entry name" value="ALADIN"/>
    <property type="match status" value="1"/>
</dbReference>
<accession>A0ABQ8YTV9</accession>
<sequence length="597" mass="70478">MSVSLSLCGYNRRILYLYKDERDEETISDYSQRGGVIYPIIKHDKTKTGKPLACFSWHNYLQKFYISVSLSKIGIFNVSQSKWESHSIPHHNNEVVKVLQSRPCSGNTIACGCESGKVYIWRIYSLPLFDKKKKMKMRYSRQTNQRNKPNRNRSLQKQKHKKRKNKNFQYLAMDSDEESNDDFTNCPKYEEMDDESDESNNNYEESDEEDEDEEEEDDEFALLKNKFFRKLEKESESEKENQLLAEFSHGKAEIYDLCWSPTGKYLAIATSKNLVIWDISRKKSEKIKQGKLGSKIALVKWSHSGRLLFIATNMKEIIVFNTINWESYCWNMNSNVTDACWDHNSQFIIISCRGETKLWILSFEQKQETKGEFVTSIDISKFLTLQNVSQYIYPTRNHKRKKRGKGERNRRKTKTLSKYEQSKMDFLKKQKEKQNQEIFNEKEIEIIQEDDDDEQEEEDDDRNNRNNILPSSDEESDEEYGAQYSEENENEIENEELNNKIDEQIEIRKVTIDPYGKRIAILFNPNSIVGNLIGLLSLGRRKQNRGYQFSWIGFFNTLPEHGLPKLIKFRKNHTRGALLATVWSSFIVKLFPLYFRK</sequence>
<feature type="compositionally biased region" description="Acidic residues" evidence="1">
    <location>
        <begin position="472"/>
        <end position="493"/>
    </location>
</feature>
<organism evidence="2 3">
    <name type="scientific">Anaeramoeba flamelloides</name>
    <dbReference type="NCBI Taxonomy" id="1746091"/>
    <lineage>
        <taxon>Eukaryota</taxon>
        <taxon>Metamonada</taxon>
        <taxon>Anaeramoebidae</taxon>
        <taxon>Anaeramoeba</taxon>
    </lineage>
</organism>
<dbReference type="SUPFAM" id="SSF50978">
    <property type="entry name" value="WD40 repeat-like"/>
    <property type="match status" value="1"/>
</dbReference>
<dbReference type="InterPro" id="IPR015943">
    <property type="entry name" value="WD40/YVTN_repeat-like_dom_sf"/>
</dbReference>
<feature type="region of interest" description="Disordered" evidence="1">
    <location>
        <begin position="395"/>
        <end position="415"/>
    </location>
</feature>
<name>A0ABQ8YTV9_9EUKA</name>
<feature type="region of interest" description="Disordered" evidence="1">
    <location>
        <begin position="438"/>
        <end position="493"/>
    </location>
</feature>
<reference evidence="2" key="1">
    <citation type="submission" date="2022-08" db="EMBL/GenBank/DDBJ databases">
        <title>Novel sulfate-reducing endosymbionts in the free-living metamonad Anaeramoeba.</title>
        <authorList>
            <person name="Jerlstrom-Hultqvist J."/>
            <person name="Cepicka I."/>
            <person name="Gallot-Lavallee L."/>
            <person name="Salas-Leiva D."/>
            <person name="Curtis B.A."/>
            <person name="Zahonova K."/>
            <person name="Pipaliya S."/>
            <person name="Dacks J."/>
            <person name="Roger A.J."/>
        </authorList>
    </citation>
    <scope>NUCLEOTIDE SEQUENCE</scope>
    <source>
        <strain evidence="2">Schooner1</strain>
    </source>
</reference>
<dbReference type="SMART" id="SM00320">
    <property type="entry name" value="WD40"/>
    <property type="match status" value="3"/>
</dbReference>
<feature type="compositionally biased region" description="Acidic residues" evidence="1">
    <location>
        <begin position="191"/>
        <end position="216"/>
    </location>
</feature>
<evidence type="ECO:0000256" key="1">
    <source>
        <dbReference type="SAM" id="MobiDB-lite"/>
    </source>
</evidence>
<feature type="compositionally biased region" description="Basic residues" evidence="1">
    <location>
        <begin position="148"/>
        <end position="166"/>
    </location>
</feature>
<protein>
    <submittedName>
        <fullName evidence="2">Aladin WD repeat nucleoporin</fullName>
    </submittedName>
</protein>
<dbReference type="PANTHER" id="PTHR14494">
    <property type="entry name" value="ALADIN/ADRACALIN/AAAS"/>
    <property type="match status" value="1"/>
</dbReference>